<comment type="caution">
    <text evidence="1">The sequence shown here is derived from an EMBL/GenBank/DDBJ whole genome shotgun (WGS) entry which is preliminary data.</text>
</comment>
<gene>
    <name evidence="1" type="ORF">J2Z32_001377</name>
</gene>
<protein>
    <submittedName>
        <fullName evidence="1">Uncharacterized protein</fullName>
    </submittedName>
</protein>
<accession>A0ABS4FQY8</accession>
<organism evidence="1 2">
    <name type="scientific">Paenibacillus turicensis</name>
    <dbReference type="NCBI Taxonomy" id="160487"/>
    <lineage>
        <taxon>Bacteria</taxon>
        <taxon>Bacillati</taxon>
        <taxon>Bacillota</taxon>
        <taxon>Bacilli</taxon>
        <taxon>Bacillales</taxon>
        <taxon>Paenibacillaceae</taxon>
        <taxon>Paenibacillus</taxon>
    </lineage>
</organism>
<evidence type="ECO:0000313" key="1">
    <source>
        <dbReference type="EMBL" id="MBP1904753.1"/>
    </source>
</evidence>
<dbReference type="Proteomes" id="UP001519272">
    <property type="component" value="Unassembled WGS sequence"/>
</dbReference>
<dbReference type="EMBL" id="JAGGKG010000005">
    <property type="protein sequence ID" value="MBP1904753.1"/>
    <property type="molecule type" value="Genomic_DNA"/>
</dbReference>
<evidence type="ECO:0000313" key="2">
    <source>
        <dbReference type="Proteomes" id="UP001519272"/>
    </source>
</evidence>
<name>A0ABS4FQY8_9BACL</name>
<dbReference type="RefSeq" id="WP_210088431.1">
    <property type="nucleotide sequence ID" value="NZ_JAGGKG010000005.1"/>
</dbReference>
<sequence length="106" mass="12233">MHIAAYCDFDVDYVRPRQLIVRLLPQDYNKEIIYFPISGPFVPFEAEDFNEDLWVSVLLEDLVRPAKGQGVIGIHLAAIHARHGIEVLNLVIQFDDVEEVLLMRSR</sequence>
<keyword evidence="2" id="KW-1185">Reference proteome</keyword>
<proteinExistence type="predicted"/>
<reference evidence="1 2" key="1">
    <citation type="submission" date="2021-03" db="EMBL/GenBank/DDBJ databases">
        <title>Genomic Encyclopedia of Type Strains, Phase IV (KMG-IV): sequencing the most valuable type-strain genomes for metagenomic binning, comparative biology and taxonomic classification.</title>
        <authorList>
            <person name="Goeker M."/>
        </authorList>
    </citation>
    <scope>NUCLEOTIDE SEQUENCE [LARGE SCALE GENOMIC DNA]</scope>
    <source>
        <strain evidence="1 2">DSM 14349</strain>
    </source>
</reference>